<evidence type="ECO:0000256" key="1">
    <source>
        <dbReference type="SAM" id="MobiDB-lite"/>
    </source>
</evidence>
<protein>
    <recommendedName>
        <fullName evidence="4">Erythromycin esterase</fullName>
    </recommendedName>
</protein>
<name>A0ABP9NA77_9PSEU</name>
<feature type="region of interest" description="Disordered" evidence="1">
    <location>
        <begin position="239"/>
        <end position="260"/>
    </location>
</feature>
<reference evidence="3" key="1">
    <citation type="journal article" date="2019" name="Int. J. Syst. Evol. Microbiol.">
        <title>The Global Catalogue of Microorganisms (GCM) 10K type strain sequencing project: providing services to taxonomists for standard genome sequencing and annotation.</title>
        <authorList>
            <consortium name="The Broad Institute Genomics Platform"/>
            <consortium name="The Broad Institute Genome Sequencing Center for Infectious Disease"/>
            <person name="Wu L."/>
            <person name="Ma J."/>
        </authorList>
    </citation>
    <scope>NUCLEOTIDE SEQUENCE [LARGE SCALE GENOMIC DNA]</scope>
    <source>
        <strain evidence="3">JCM 18302</strain>
    </source>
</reference>
<keyword evidence="3" id="KW-1185">Reference proteome</keyword>
<dbReference type="Gene3D" id="1.20.1440.30">
    <property type="entry name" value="Biosynthetic Protein domain"/>
    <property type="match status" value="1"/>
</dbReference>
<dbReference type="Gene3D" id="3.40.1660.10">
    <property type="entry name" value="EreA-like (biosynthetic domain)"/>
    <property type="match status" value="1"/>
</dbReference>
<dbReference type="Proteomes" id="UP001500804">
    <property type="component" value="Unassembled WGS sequence"/>
</dbReference>
<accession>A0ABP9NA77</accession>
<dbReference type="PANTHER" id="PTHR31299:SF0">
    <property type="entry name" value="ESTERASE, PUTATIVE (AFU_ORTHOLOGUE AFUA_1G05850)-RELATED"/>
    <property type="match status" value="1"/>
</dbReference>
<dbReference type="CDD" id="cd14728">
    <property type="entry name" value="Ere-like"/>
    <property type="match status" value="1"/>
</dbReference>
<dbReference type="InterPro" id="IPR007815">
    <property type="entry name" value="Emycin_Estase"/>
</dbReference>
<dbReference type="EMBL" id="BAABJO010000002">
    <property type="protein sequence ID" value="GAA5111732.1"/>
    <property type="molecule type" value="Genomic_DNA"/>
</dbReference>
<dbReference type="InterPro" id="IPR052036">
    <property type="entry name" value="Hydrolase/PRTase-associated"/>
</dbReference>
<comment type="caution">
    <text evidence="2">The sequence shown here is derived from an EMBL/GenBank/DDBJ whole genome shotgun (WGS) entry which is preliminary data.</text>
</comment>
<evidence type="ECO:0008006" key="4">
    <source>
        <dbReference type="Google" id="ProtNLM"/>
    </source>
</evidence>
<gene>
    <name evidence="2" type="ORF">GCM10023320_05020</name>
</gene>
<evidence type="ECO:0000313" key="3">
    <source>
        <dbReference type="Proteomes" id="UP001500804"/>
    </source>
</evidence>
<evidence type="ECO:0000313" key="2">
    <source>
        <dbReference type="EMBL" id="GAA5111732.1"/>
    </source>
</evidence>
<proteinExistence type="predicted"/>
<dbReference type="SUPFAM" id="SSF159501">
    <property type="entry name" value="EreA/ChaN-like"/>
    <property type="match status" value="1"/>
</dbReference>
<sequence>MAGYPGIAAECRDALTAGLADLRARMVARRSEYARRTGAAVYERALRTMHLTVTIDAQFRAMARGEQFAMHRETAIADTVDWITDREGRIVLPAHNGHVQRCPCTMPGVAEESVGMHLADRLGADYVVIGTTAGTGPTLADAPDFFAGTLFAELGPPEPGSLDALMDAAHDGPFAVDLRRLSPADTALVRGATRQRFGHHYSDQNPLDAYDVVIHIPRVEPAELDAAAVAESPTDVQRTLAGQRVRPRRSAWTTWPRTPT</sequence>
<organism evidence="2 3">
    <name type="scientific">Pseudonocardia adelaidensis</name>
    <dbReference type="NCBI Taxonomy" id="648754"/>
    <lineage>
        <taxon>Bacteria</taxon>
        <taxon>Bacillati</taxon>
        <taxon>Actinomycetota</taxon>
        <taxon>Actinomycetes</taxon>
        <taxon>Pseudonocardiales</taxon>
        <taxon>Pseudonocardiaceae</taxon>
        <taxon>Pseudonocardia</taxon>
    </lineage>
</organism>
<feature type="compositionally biased region" description="Polar residues" evidence="1">
    <location>
        <begin position="251"/>
        <end position="260"/>
    </location>
</feature>
<dbReference type="PANTHER" id="PTHR31299">
    <property type="entry name" value="ESTERASE, PUTATIVE (AFU_ORTHOLOGUE AFUA_1G05850)-RELATED"/>
    <property type="match status" value="1"/>
</dbReference>
<dbReference type="Pfam" id="PF05139">
    <property type="entry name" value="Erythro_esteras"/>
    <property type="match status" value="1"/>
</dbReference>